<dbReference type="EMBL" id="CAJMWV010009647">
    <property type="protein sequence ID" value="CAE6539658.1"/>
    <property type="molecule type" value="Genomic_DNA"/>
</dbReference>
<dbReference type="Gene3D" id="3.40.50.300">
    <property type="entry name" value="P-loop containing nucleotide triphosphate hydrolases"/>
    <property type="match status" value="1"/>
</dbReference>
<evidence type="ECO:0000313" key="4">
    <source>
        <dbReference type="EMBL" id="CAE6539658.1"/>
    </source>
</evidence>
<dbReference type="PANTHER" id="PTHR10039">
    <property type="entry name" value="AMELOGENIN"/>
    <property type="match status" value="1"/>
</dbReference>
<protein>
    <recommendedName>
        <fullName evidence="3">NACHT domain-containing protein</fullName>
    </recommendedName>
</protein>
<keyword evidence="1" id="KW-0677">Repeat</keyword>
<feature type="compositionally biased region" description="Polar residues" evidence="2">
    <location>
        <begin position="18"/>
        <end position="36"/>
    </location>
</feature>
<dbReference type="AlphaFoldDB" id="A0A8H3DNN4"/>
<comment type="caution">
    <text evidence="4">The sequence shown here is derived from an EMBL/GenBank/DDBJ whole genome shotgun (WGS) entry which is preliminary data.</text>
</comment>
<feature type="non-terminal residue" evidence="4">
    <location>
        <position position="734"/>
    </location>
</feature>
<gene>
    <name evidence="4" type="ORF">RDB_LOCUS172567</name>
</gene>
<proteinExistence type="predicted"/>
<dbReference type="InterPro" id="IPR027417">
    <property type="entry name" value="P-loop_NTPase"/>
</dbReference>
<feature type="region of interest" description="Disordered" evidence="2">
    <location>
        <begin position="9"/>
        <end position="39"/>
    </location>
</feature>
<feature type="domain" description="NACHT" evidence="3">
    <location>
        <begin position="275"/>
        <end position="420"/>
    </location>
</feature>
<evidence type="ECO:0000256" key="1">
    <source>
        <dbReference type="ARBA" id="ARBA00022737"/>
    </source>
</evidence>
<evidence type="ECO:0000256" key="2">
    <source>
        <dbReference type="SAM" id="MobiDB-lite"/>
    </source>
</evidence>
<evidence type="ECO:0000313" key="5">
    <source>
        <dbReference type="Proteomes" id="UP000663831"/>
    </source>
</evidence>
<name>A0A8H3DNN4_9AGAM</name>
<dbReference type="Proteomes" id="UP000663831">
    <property type="component" value="Unassembled WGS sequence"/>
</dbReference>
<dbReference type="SUPFAM" id="SSF52540">
    <property type="entry name" value="P-loop containing nucleoside triphosphate hydrolases"/>
    <property type="match status" value="1"/>
</dbReference>
<dbReference type="PANTHER" id="PTHR10039:SF17">
    <property type="entry name" value="FUNGAL STAND N-TERMINAL GOODBYE DOMAIN-CONTAINING PROTEIN-RELATED"/>
    <property type="match status" value="1"/>
</dbReference>
<evidence type="ECO:0000259" key="3">
    <source>
        <dbReference type="PROSITE" id="PS50837"/>
    </source>
</evidence>
<organism evidence="4 5">
    <name type="scientific">Rhizoctonia solani</name>
    <dbReference type="NCBI Taxonomy" id="456999"/>
    <lineage>
        <taxon>Eukaryota</taxon>
        <taxon>Fungi</taxon>
        <taxon>Dikarya</taxon>
        <taxon>Basidiomycota</taxon>
        <taxon>Agaricomycotina</taxon>
        <taxon>Agaricomycetes</taxon>
        <taxon>Cantharellales</taxon>
        <taxon>Ceratobasidiaceae</taxon>
        <taxon>Rhizoctonia</taxon>
    </lineage>
</organism>
<reference evidence="4" key="1">
    <citation type="submission" date="2021-01" db="EMBL/GenBank/DDBJ databases">
        <authorList>
            <person name="Kaushik A."/>
        </authorList>
    </citation>
    <scope>NUCLEOTIDE SEQUENCE</scope>
    <source>
        <strain evidence="4">AG3-1AP</strain>
    </source>
</reference>
<accession>A0A8H3DNN4</accession>
<sequence length="734" mass="82859">MDLKHIFKWGKKKKSDNETQGSPSKADTPTLGTSIRSTSPTPASSVAVSALVFQPFVPLSAVPLEQRPTNTAIVNNDTWTNLTAFLGLLNQSPVFGPLAAVIDDLTWFITAHEEVVTTRMEYEAMRSQLETLFKDLRTHFSQGTPPAMTTSMLNLCEAIQNEMRQVYGTQDRNTISRYMQADRDLDKITGCYRRIQGHLERVMVRALRTCGARADTYERKAERKSEHLENGGQAGNSYYDSAEANIVHRRECVAHTREQVLRDLNIWKDNQDGEKVCWINGMAGTGKTTIANTLCSTLHQSHELGASFFCTRSIPACRDVKFILPTVAHQLARFSSPFRSALLQVLDQDPEVYSKIPRVQFKRMILEPLQQVIRTLPTRTVVVIDALDECDDGNGVAQILEMLLENASKLPIKFLVSSRPETHIRERIFQSALKTQLVLHELDQRMVKADIETYLRVELESTSAPLTKDQLAALVERAGLLFIYAATVMRYIKAGDPLERITAVLKAPEPGRKSFNKTKEIDQLYAVVLASALEDENLEDFEKDRIQLVLHTVICAEEPLTIDALAGLLSLRRTHVLAALKPLWSVLRVSESNSAHRISTLHASFPDYMFDSNRSRHFVCNAPIHNGVLAELCLRRIERNQSRFNICNLGSSYVFDEDVPDIDNKVKEAIPLDLLYACQYWAVHLSLGGSLDNLIEMLHKFFSKRLLLWIEVLNLAKQIDKGVGQMEKVVTWLQ</sequence>
<dbReference type="Pfam" id="PF24883">
    <property type="entry name" value="NPHP3_N"/>
    <property type="match status" value="1"/>
</dbReference>
<dbReference type="InterPro" id="IPR056884">
    <property type="entry name" value="NPHP3-like_N"/>
</dbReference>
<dbReference type="PROSITE" id="PS50837">
    <property type="entry name" value="NACHT"/>
    <property type="match status" value="1"/>
</dbReference>
<dbReference type="InterPro" id="IPR007111">
    <property type="entry name" value="NACHT_NTPase"/>
</dbReference>